<sequence length="174" mass="20090">MVIGLISDTHGLIREDVINNLQECDLILHAGDIGKNAIIEKIKKVAPVEFVYGNIDKNNGRSHIDKIIRLNKTNLYLIHNINDIKIDLIDMNINVIVYGHSHKSKIYTKDGILYINPGSVGPKRFKLEPFMAKLYIKDDYDREIYNSNTELKVNLEGNIYEFKRYKVEFIKIDA</sequence>
<proteinExistence type="inferred from homology"/>
<evidence type="ECO:0000313" key="5">
    <source>
        <dbReference type="Proteomes" id="UP000609849"/>
    </source>
</evidence>
<dbReference type="NCBIfam" id="TIGR00040">
    <property type="entry name" value="yfcE"/>
    <property type="match status" value="1"/>
</dbReference>
<organism evidence="4 5">
    <name type="scientific">Romboutsia faecis</name>
    <dbReference type="NCBI Taxonomy" id="2764597"/>
    <lineage>
        <taxon>Bacteria</taxon>
        <taxon>Bacillati</taxon>
        <taxon>Bacillota</taxon>
        <taxon>Clostridia</taxon>
        <taxon>Peptostreptococcales</taxon>
        <taxon>Peptostreptococcaceae</taxon>
        <taxon>Romboutsia</taxon>
    </lineage>
</organism>
<evidence type="ECO:0000259" key="3">
    <source>
        <dbReference type="Pfam" id="PF12850"/>
    </source>
</evidence>
<dbReference type="InterPro" id="IPR029052">
    <property type="entry name" value="Metallo-depent_PP-like"/>
</dbReference>
<dbReference type="EMBL" id="JACRWE010000007">
    <property type="protein sequence ID" value="MBC5997836.1"/>
    <property type="molecule type" value="Genomic_DNA"/>
</dbReference>
<dbReference type="RefSeq" id="WP_153972526.1">
    <property type="nucleotide sequence ID" value="NZ_JACRWE010000007.1"/>
</dbReference>
<dbReference type="Pfam" id="PF12850">
    <property type="entry name" value="Metallophos_2"/>
    <property type="match status" value="1"/>
</dbReference>
<protein>
    <recommendedName>
        <fullName evidence="2">Phosphoesterase</fullName>
        <ecNumber evidence="2">3.1.4.-</ecNumber>
    </recommendedName>
</protein>
<keyword evidence="5" id="KW-1185">Reference proteome</keyword>
<dbReference type="Gene3D" id="3.60.21.10">
    <property type="match status" value="1"/>
</dbReference>
<reference evidence="4 5" key="1">
    <citation type="submission" date="2020-08" db="EMBL/GenBank/DDBJ databases">
        <authorList>
            <person name="Liu C."/>
            <person name="Sun Q."/>
        </authorList>
    </citation>
    <scope>NUCLEOTIDE SEQUENCE [LARGE SCALE GENOMIC DNA]</scope>
    <source>
        <strain evidence="4 5">NSJ-18</strain>
    </source>
</reference>
<dbReference type="PANTHER" id="PTHR11124">
    <property type="entry name" value="VACUOLAR SORTING PROTEIN VPS29"/>
    <property type="match status" value="1"/>
</dbReference>
<accession>A0ABR7JT93</accession>
<evidence type="ECO:0000256" key="2">
    <source>
        <dbReference type="RuleBase" id="RU362039"/>
    </source>
</evidence>
<evidence type="ECO:0000256" key="1">
    <source>
        <dbReference type="ARBA" id="ARBA00008950"/>
    </source>
</evidence>
<keyword evidence="2" id="KW-0479">Metal-binding</keyword>
<gene>
    <name evidence="4" type="ORF">H8923_13815</name>
</gene>
<comment type="similarity">
    <text evidence="1 2">Belongs to the metallophosphoesterase superfamily. YfcE family.</text>
</comment>
<evidence type="ECO:0000313" key="4">
    <source>
        <dbReference type="EMBL" id="MBC5997836.1"/>
    </source>
</evidence>
<feature type="domain" description="Calcineurin-like phosphoesterase" evidence="3">
    <location>
        <begin position="1"/>
        <end position="138"/>
    </location>
</feature>
<dbReference type="EC" id="3.1.4.-" evidence="2"/>
<dbReference type="InterPro" id="IPR000979">
    <property type="entry name" value="Phosphodiesterase_MJ0936/Vps29"/>
</dbReference>
<comment type="cofactor">
    <cofactor evidence="2">
        <name>a divalent metal cation</name>
        <dbReference type="ChEBI" id="CHEBI:60240"/>
    </cofactor>
</comment>
<dbReference type="InterPro" id="IPR024654">
    <property type="entry name" value="Calcineurin-like_PHP_lpxH"/>
</dbReference>
<dbReference type="Proteomes" id="UP000609849">
    <property type="component" value="Unassembled WGS sequence"/>
</dbReference>
<comment type="caution">
    <text evidence="4">The sequence shown here is derived from an EMBL/GenBank/DDBJ whole genome shotgun (WGS) entry which is preliminary data.</text>
</comment>
<name>A0ABR7JT93_9FIRM</name>
<dbReference type="SUPFAM" id="SSF56300">
    <property type="entry name" value="Metallo-dependent phosphatases"/>
    <property type="match status" value="1"/>
</dbReference>